<dbReference type="OrthoDB" id="2098900at2759"/>
<keyword evidence="3" id="KW-1185">Reference proteome</keyword>
<dbReference type="GeneID" id="18240480"/>
<evidence type="ECO:0000313" key="3">
    <source>
        <dbReference type="Proteomes" id="UP000007241"/>
    </source>
</evidence>
<name>F4NYN1_BATDJ</name>
<proteinExistence type="predicted"/>
<feature type="compositionally biased region" description="Low complexity" evidence="1">
    <location>
        <begin position="360"/>
        <end position="387"/>
    </location>
</feature>
<gene>
    <name evidence="2" type="ORF">BATDEDRAFT_34548</name>
</gene>
<dbReference type="InParanoid" id="F4NYN1"/>
<dbReference type="Proteomes" id="UP000007241">
    <property type="component" value="Unassembled WGS sequence"/>
</dbReference>
<evidence type="ECO:0000256" key="1">
    <source>
        <dbReference type="SAM" id="MobiDB-lite"/>
    </source>
</evidence>
<dbReference type="AlphaFoldDB" id="F4NYN1"/>
<feature type="region of interest" description="Disordered" evidence="1">
    <location>
        <begin position="356"/>
        <end position="387"/>
    </location>
</feature>
<dbReference type="EMBL" id="GL882881">
    <property type="protein sequence ID" value="EGF82058.1"/>
    <property type="molecule type" value="Genomic_DNA"/>
</dbReference>
<evidence type="ECO:0000313" key="2">
    <source>
        <dbReference type="EMBL" id="EGF82058.1"/>
    </source>
</evidence>
<reference evidence="2 3" key="1">
    <citation type="submission" date="2009-12" db="EMBL/GenBank/DDBJ databases">
        <title>The draft genome of Batrachochytrium dendrobatidis.</title>
        <authorList>
            <consortium name="US DOE Joint Genome Institute (JGI-PGF)"/>
            <person name="Kuo A."/>
            <person name="Salamov A."/>
            <person name="Schmutz J."/>
            <person name="Lucas S."/>
            <person name="Pitluck S."/>
            <person name="Rosenblum E."/>
            <person name="Stajich J."/>
            <person name="Eisen M."/>
            <person name="Grigoriev I.V."/>
        </authorList>
    </citation>
    <scope>NUCLEOTIDE SEQUENCE [LARGE SCALE GENOMIC DNA]</scope>
    <source>
        <strain evidence="3">JAM81 / FGSC 10211</strain>
    </source>
</reference>
<accession>F4NYN1</accession>
<dbReference type="HOGENOM" id="CLU_571057_0_0_1"/>
<organism evidence="2 3">
    <name type="scientific">Batrachochytrium dendrobatidis (strain JAM81 / FGSC 10211)</name>
    <name type="common">Frog chytrid fungus</name>
    <dbReference type="NCBI Taxonomy" id="684364"/>
    <lineage>
        <taxon>Eukaryota</taxon>
        <taxon>Fungi</taxon>
        <taxon>Fungi incertae sedis</taxon>
        <taxon>Chytridiomycota</taxon>
        <taxon>Chytridiomycota incertae sedis</taxon>
        <taxon>Chytridiomycetes</taxon>
        <taxon>Rhizophydiales</taxon>
        <taxon>Rhizophydiales incertae sedis</taxon>
        <taxon>Batrachochytrium</taxon>
    </lineage>
</organism>
<protein>
    <submittedName>
        <fullName evidence="2">Uncharacterized protein</fullName>
    </submittedName>
</protein>
<sequence>MPTDFALIFELSKTVITGERFDLVLHTAKDLHRPEGRQWHGRVWGDLTSLHTSRVLSCTQAPLVVGQMNIGGSVGGPGGIASCQQPIYQGSIEQMLQVIFSRFDAGEFSEGVFLVKADYGQEWFSPVLQHPHCVLRHLVPTHSASSEVSREQLHHFSGLGVSSTSNSGIGQIPKSSLIDSTASITTLSPSIGGMAVGCWAPLDTTDSVSDSLHPSPNMSLNPTPIMRSESMHPSPATVSVADTISRANPITTSTTSPQMLNAVESHVLFYLGPNVKNFCYAFYAIGLIPGVNCWSAVMLTDDMSMGCMDSSMSSPHIHDRFPSDQSRATQNSFTMPHGVQAAASMVGQHSMLNMSHQPSHIQQHILQKQQAQQRAQHQHLLLQRQQHQLKQHQLQQQLRQQNLQHHREMESALFSPMDQSMGQDSQHNLYAPSQGQFQMMMQQEHQPLGQMYTDSLLGGMSSSSTLQSPQIVMPQCTP</sequence>
<dbReference type="RefSeq" id="XP_006677398.1">
    <property type="nucleotide sequence ID" value="XM_006677335.1"/>
</dbReference>